<dbReference type="STRING" id="1802624.A2982_00815"/>
<name>A0A1F4V6Y5_UNCKA</name>
<proteinExistence type="predicted"/>
<comment type="subcellular location">
    <subcellularLocation>
        <location evidence="1">Membrane</location>
        <topology evidence="1">Multi-pass membrane protein</topology>
    </subcellularLocation>
</comment>
<protein>
    <recommendedName>
        <fullName evidence="8">Isoprenylcysteine carboxyl methyltransferase</fullName>
    </recommendedName>
</protein>
<sequence>MNYDYGNWLFVLFNIVLFLYFIKVAFRPRTKTDWTTFRSFGAFIVALFAEMYGFPLTIYLLTSYFGNNFLGLDFTHNSGHLLNDLLGLKGDPHFSLIHIFSNVFIVGGLIFLSSAWNVLYQASKKSVLATTGAYRYMRHPQYFAFILVIIGFLLQWPTLVTLIMAPILVVRYVALARSEEEQMVDKFGRTYRVYRNKTPGFFPSPTLVVKDMIQKIRNSNKHNVIIPNKMN</sequence>
<dbReference type="Proteomes" id="UP000178771">
    <property type="component" value="Unassembled WGS sequence"/>
</dbReference>
<keyword evidence="3 5" id="KW-1133">Transmembrane helix</keyword>
<dbReference type="Gene3D" id="1.20.120.1630">
    <property type="match status" value="1"/>
</dbReference>
<dbReference type="InterPro" id="IPR007269">
    <property type="entry name" value="ICMT_MeTrfase"/>
</dbReference>
<keyword evidence="4 5" id="KW-0472">Membrane</keyword>
<keyword evidence="2 5" id="KW-0812">Transmembrane</keyword>
<evidence type="ECO:0000256" key="2">
    <source>
        <dbReference type="ARBA" id="ARBA00022692"/>
    </source>
</evidence>
<evidence type="ECO:0000256" key="5">
    <source>
        <dbReference type="SAM" id="Phobius"/>
    </source>
</evidence>
<feature type="transmembrane region" description="Helical" evidence="5">
    <location>
        <begin position="96"/>
        <end position="120"/>
    </location>
</feature>
<feature type="transmembrane region" description="Helical" evidence="5">
    <location>
        <begin position="38"/>
        <end position="61"/>
    </location>
</feature>
<dbReference type="GO" id="GO:0016020">
    <property type="term" value="C:membrane"/>
    <property type="evidence" value="ECO:0007669"/>
    <property type="project" value="UniProtKB-SubCell"/>
</dbReference>
<evidence type="ECO:0000313" key="6">
    <source>
        <dbReference type="EMBL" id="OGC52383.1"/>
    </source>
</evidence>
<organism evidence="6 7">
    <name type="scientific">candidate division WWE3 bacterium RIFCSPLOWO2_01_FULL_39_13</name>
    <dbReference type="NCBI Taxonomy" id="1802624"/>
    <lineage>
        <taxon>Bacteria</taxon>
        <taxon>Katanobacteria</taxon>
    </lineage>
</organism>
<feature type="transmembrane region" description="Helical" evidence="5">
    <location>
        <begin position="6"/>
        <end position="26"/>
    </location>
</feature>
<dbReference type="EMBL" id="MEVH01000001">
    <property type="protein sequence ID" value="OGC52383.1"/>
    <property type="molecule type" value="Genomic_DNA"/>
</dbReference>
<accession>A0A1F4V6Y5</accession>
<evidence type="ECO:0000256" key="4">
    <source>
        <dbReference type="ARBA" id="ARBA00023136"/>
    </source>
</evidence>
<comment type="caution">
    <text evidence="6">The sequence shown here is derived from an EMBL/GenBank/DDBJ whole genome shotgun (WGS) entry which is preliminary data.</text>
</comment>
<dbReference type="GO" id="GO:0004671">
    <property type="term" value="F:protein C-terminal S-isoprenylcysteine carboxyl O-methyltransferase activity"/>
    <property type="evidence" value="ECO:0007669"/>
    <property type="project" value="InterPro"/>
</dbReference>
<dbReference type="PANTHER" id="PTHR12714:SF9">
    <property type="entry name" value="PROTEIN-S-ISOPRENYLCYSTEINE O-METHYLTRANSFERASE"/>
    <property type="match status" value="1"/>
</dbReference>
<evidence type="ECO:0000313" key="7">
    <source>
        <dbReference type="Proteomes" id="UP000178771"/>
    </source>
</evidence>
<evidence type="ECO:0008006" key="8">
    <source>
        <dbReference type="Google" id="ProtNLM"/>
    </source>
</evidence>
<dbReference type="PANTHER" id="PTHR12714">
    <property type="entry name" value="PROTEIN-S ISOPRENYLCYSTEINE O-METHYLTRANSFERASE"/>
    <property type="match status" value="1"/>
</dbReference>
<evidence type="ECO:0000256" key="1">
    <source>
        <dbReference type="ARBA" id="ARBA00004141"/>
    </source>
</evidence>
<dbReference type="AlphaFoldDB" id="A0A1F4V6Y5"/>
<gene>
    <name evidence="6" type="ORF">A2982_00815</name>
</gene>
<reference evidence="6 7" key="1">
    <citation type="journal article" date="2016" name="Nat. Commun.">
        <title>Thousands of microbial genomes shed light on interconnected biogeochemical processes in an aquifer system.</title>
        <authorList>
            <person name="Anantharaman K."/>
            <person name="Brown C.T."/>
            <person name="Hug L.A."/>
            <person name="Sharon I."/>
            <person name="Castelle C.J."/>
            <person name="Probst A.J."/>
            <person name="Thomas B.C."/>
            <person name="Singh A."/>
            <person name="Wilkins M.J."/>
            <person name="Karaoz U."/>
            <person name="Brodie E.L."/>
            <person name="Williams K.H."/>
            <person name="Hubbard S.S."/>
            <person name="Banfield J.F."/>
        </authorList>
    </citation>
    <scope>NUCLEOTIDE SEQUENCE [LARGE SCALE GENOMIC DNA]</scope>
</reference>
<feature type="transmembrane region" description="Helical" evidence="5">
    <location>
        <begin position="141"/>
        <end position="174"/>
    </location>
</feature>
<dbReference type="Pfam" id="PF04140">
    <property type="entry name" value="ICMT"/>
    <property type="match status" value="1"/>
</dbReference>
<evidence type="ECO:0000256" key="3">
    <source>
        <dbReference type="ARBA" id="ARBA00022989"/>
    </source>
</evidence>